<dbReference type="InterPro" id="IPR003337">
    <property type="entry name" value="Trehalose_PPase"/>
</dbReference>
<dbReference type="EMBL" id="MPUJ01000007">
    <property type="protein sequence ID" value="ONK05401.1"/>
    <property type="molecule type" value="Genomic_DNA"/>
</dbReference>
<comment type="catalytic activity">
    <reaction evidence="5">
        <text>alpha,alpha-trehalose 6-phosphate + H2O = alpha,alpha-trehalose + phosphate</text>
        <dbReference type="Rhea" id="RHEA:23420"/>
        <dbReference type="ChEBI" id="CHEBI:15377"/>
        <dbReference type="ChEBI" id="CHEBI:16551"/>
        <dbReference type="ChEBI" id="CHEBI:43474"/>
        <dbReference type="ChEBI" id="CHEBI:58429"/>
        <dbReference type="EC" id="3.1.3.12"/>
    </reaction>
</comment>
<dbReference type="InterPro" id="IPR006379">
    <property type="entry name" value="HAD-SF_hydro_IIB"/>
</dbReference>
<comment type="similarity">
    <text evidence="2 5">Belongs to the trehalose phosphatase family.</text>
</comment>
<gene>
    <name evidence="6" type="ORF">BSK71_13345</name>
</gene>
<dbReference type="PANTHER" id="PTHR43768">
    <property type="entry name" value="TREHALOSE 6-PHOSPHATE PHOSPHATASE"/>
    <property type="match status" value="1"/>
</dbReference>
<keyword evidence="3 5" id="KW-0479">Metal-binding</keyword>
<evidence type="ECO:0000256" key="1">
    <source>
        <dbReference type="ARBA" id="ARBA00005199"/>
    </source>
</evidence>
<evidence type="ECO:0000313" key="6">
    <source>
        <dbReference type="EMBL" id="ONK05401.1"/>
    </source>
</evidence>
<dbReference type="AlphaFoldDB" id="A0A1V2R3J7"/>
<dbReference type="RefSeq" id="WP_052201321.1">
    <property type="nucleotide sequence ID" value="NZ_CP097896.1"/>
</dbReference>
<dbReference type="SUPFAM" id="SSF56784">
    <property type="entry name" value="HAD-like"/>
    <property type="match status" value="1"/>
</dbReference>
<evidence type="ECO:0000256" key="5">
    <source>
        <dbReference type="RuleBase" id="RU361117"/>
    </source>
</evidence>
<dbReference type="GO" id="GO:0000287">
    <property type="term" value="F:magnesium ion binding"/>
    <property type="evidence" value="ECO:0007669"/>
    <property type="project" value="UniProtKB-ARBA"/>
</dbReference>
<comment type="function">
    <text evidence="5">Removes the phosphate from trehalose 6-phosphate to produce free trehalose.</text>
</comment>
<comment type="caution">
    <text evidence="6">The sequence shown here is derived from an EMBL/GenBank/DDBJ whole genome shotgun (WGS) entry which is preliminary data.</text>
</comment>
<keyword evidence="4 5" id="KW-0378">Hydrolase</keyword>
<evidence type="ECO:0000313" key="7">
    <source>
        <dbReference type="Proteomes" id="UP000189286"/>
    </source>
</evidence>
<dbReference type="InterPro" id="IPR023214">
    <property type="entry name" value="HAD_sf"/>
</dbReference>
<dbReference type="UniPathway" id="UPA00299"/>
<organism evidence="6 7">
    <name type="scientific">Pectobacterium actinidiae</name>
    <dbReference type="NCBI Taxonomy" id="1507808"/>
    <lineage>
        <taxon>Bacteria</taxon>
        <taxon>Pseudomonadati</taxon>
        <taxon>Pseudomonadota</taxon>
        <taxon>Gammaproteobacteria</taxon>
        <taxon>Enterobacterales</taxon>
        <taxon>Pectobacteriaceae</taxon>
        <taxon>Pectobacterium</taxon>
    </lineage>
</organism>
<dbReference type="CDD" id="cd01627">
    <property type="entry name" value="HAD_TPP"/>
    <property type="match status" value="1"/>
</dbReference>
<sequence length="257" mass="28296">MSFTDELASIRPDKHAFFFDIDGTLADICQRPEQVKIPSERLRLLTRLSFMSGAMAVISGRSMVDIDQLLSPLKCPAAAVHGAQKRYACGTLWQSETYLPKKLLQQLRLLAADFPGVCLEKKAQIAMTIHFRACPESGDDVRMRVKRLIADYPQFALQPGKEVVEIKPREVDKGAALHEFMGQPPFLGRIPVFVGDDLPDEVGFSAAQTLGGIGIKVGQGETCASHRLASPESVENWLRHVTSEPNSPLSHKGGYPQ</sequence>
<dbReference type="Pfam" id="PF02358">
    <property type="entry name" value="Trehalose_PPase"/>
    <property type="match status" value="1"/>
</dbReference>
<dbReference type="InterPro" id="IPR044651">
    <property type="entry name" value="OTSB-like"/>
</dbReference>
<dbReference type="GO" id="GO:0005992">
    <property type="term" value="P:trehalose biosynthetic process"/>
    <property type="evidence" value="ECO:0007669"/>
    <property type="project" value="UniProtKB-UniPathway"/>
</dbReference>
<dbReference type="EC" id="3.1.3.12" evidence="5"/>
<name>A0A1V2R3J7_9GAMM</name>
<protein>
    <recommendedName>
        <fullName evidence="5">Trehalose 6-phosphate phosphatase</fullName>
        <ecNumber evidence="5">3.1.3.12</ecNumber>
    </recommendedName>
</protein>
<dbReference type="InterPro" id="IPR036412">
    <property type="entry name" value="HAD-like_sf"/>
</dbReference>
<reference evidence="7" key="1">
    <citation type="submission" date="2016-11" db="EMBL/GenBank/DDBJ databases">
        <authorList>
            <person name="Panda P."/>
            <person name="Visnovsky S."/>
            <person name="Pitman A."/>
        </authorList>
    </citation>
    <scope>NUCLEOTIDE SEQUENCE [LARGE SCALE GENOMIC DNA]</scope>
    <source>
        <strain evidence="7">ICMP 9972</strain>
    </source>
</reference>
<proteinExistence type="inferred from homology"/>
<dbReference type="Proteomes" id="UP000189286">
    <property type="component" value="Unassembled WGS sequence"/>
</dbReference>
<dbReference type="PANTHER" id="PTHR43768:SF3">
    <property type="entry name" value="TREHALOSE 6-PHOSPHATE PHOSPHATASE"/>
    <property type="match status" value="1"/>
</dbReference>
<dbReference type="Gene3D" id="3.40.50.1000">
    <property type="entry name" value="HAD superfamily/HAD-like"/>
    <property type="match status" value="1"/>
</dbReference>
<evidence type="ECO:0000256" key="4">
    <source>
        <dbReference type="ARBA" id="ARBA00022801"/>
    </source>
</evidence>
<comment type="pathway">
    <text evidence="1 5">Glycan biosynthesis; trehalose biosynthesis.</text>
</comment>
<dbReference type="GO" id="GO:0004805">
    <property type="term" value="F:trehalose-phosphatase activity"/>
    <property type="evidence" value="ECO:0007669"/>
    <property type="project" value="UniProtKB-EC"/>
</dbReference>
<dbReference type="NCBIfam" id="TIGR00685">
    <property type="entry name" value="T6PP"/>
    <property type="match status" value="1"/>
</dbReference>
<dbReference type="NCBIfam" id="TIGR01484">
    <property type="entry name" value="HAD-SF-IIB"/>
    <property type="match status" value="1"/>
</dbReference>
<dbReference type="OrthoDB" id="9814913at2"/>
<evidence type="ECO:0000256" key="2">
    <source>
        <dbReference type="ARBA" id="ARBA00008770"/>
    </source>
</evidence>
<evidence type="ECO:0000256" key="3">
    <source>
        <dbReference type="ARBA" id="ARBA00022723"/>
    </source>
</evidence>
<accession>A0A1V2R3J7</accession>
<dbReference type="Gene3D" id="3.30.70.1020">
    <property type="entry name" value="Trehalose-6-phosphate phosphatase related protein, domain 2"/>
    <property type="match status" value="1"/>
</dbReference>
<comment type="cofactor">
    <cofactor evidence="5">
        <name>Mg(2+)</name>
        <dbReference type="ChEBI" id="CHEBI:18420"/>
    </cofactor>
</comment>
<keyword evidence="5" id="KW-0460">Magnesium</keyword>